<sequence length="72" mass="7874">MCGCQRWAVVQNHSRMRTNSGPTLSCTDGVKIGGLDPRGLSQLALSEFLADDIDRSNGVNMNLRALEKIVKK</sequence>
<dbReference type="Proteomes" id="UP001341281">
    <property type="component" value="Chromosome 02"/>
</dbReference>
<reference evidence="1 2" key="1">
    <citation type="submission" date="2024-02" db="EMBL/GenBank/DDBJ databases">
        <title>High-quality chromosome-scale genome assembly of Pensacola bahiagrass (Paspalum notatum Flugge var. saurae).</title>
        <authorList>
            <person name="Vega J.M."/>
            <person name="Podio M."/>
            <person name="Orjuela J."/>
            <person name="Siena L.A."/>
            <person name="Pessino S.C."/>
            <person name="Combes M.C."/>
            <person name="Mariac C."/>
            <person name="Albertini E."/>
            <person name="Pupilli F."/>
            <person name="Ortiz J.P.A."/>
            <person name="Leblanc O."/>
        </authorList>
    </citation>
    <scope>NUCLEOTIDE SEQUENCE [LARGE SCALE GENOMIC DNA]</scope>
    <source>
        <strain evidence="1">R1</strain>
        <tissue evidence="1">Leaf</tissue>
    </source>
</reference>
<gene>
    <name evidence="1" type="ORF">U9M48_006850</name>
</gene>
<protein>
    <submittedName>
        <fullName evidence="1">Uncharacterized protein</fullName>
    </submittedName>
</protein>
<dbReference type="AlphaFoldDB" id="A0AAQ3PT56"/>
<keyword evidence="2" id="KW-1185">Reference proteome</keyword>
<organism evidence="1 2">
    <name type="scientific">Paspalum notatum var. saurae</name>
    <dbReference type="NCBI Taxonomy" id="547442"/>
    <lineage>
        <taxon>Eukaryota</taxon>
        <taxon>Viridiplantae</taxon>
        <taxon>Streptophyta</taxon>
        <taxon>Embryophyta</taxon>
        <taxon>Tracheophyta</taxon>
        <taxon>Spermatophyta</taxon>
        <taxon>Magnoliopsida</taxon>
        <taxon>Liliopsida</taxon>
        <taxon>Poales</taxon>
        <taxon>Poaceae</taxon>
        <taxon>PACMAD clade</taxon>
        <taxon>Panicoideae</taxon>
        <taxon>Andropogonodae</taxon>
        <taxon>Paspaleae</taxon>
        <taxon>Paspalinae</taxon>
        <taxon>Paspalum</taxon>
    </lineage>
</organism>
<accession>A0AAQ3PT56</accession>
<dbReference type="EMBL" id="CP144746">
    <property type="protein sequence ID" value="WVZ56300.1"/>
    <property type="molecule type" value="Genomic_DNA"/>
</dbReference>
<evidence type="ECO:0000313" key="1">
    <source>
        <dbReference type="EMBL" id="WVZ56300.1"/>
    </source>
</evidence>
<evidence type="ECO:0000313" key="2">
    <source>
        <dbReference type="Proteomes" id="UP001341281"/>
    </source>
</evidence>
<name>A0AAQ3PT56_PASNO</name>
<proteinExistence type="predicted"/>